<keyword evidence="12" id="KW-1185">Reference proteome</keyword>
<evidence type="ECO:0000256" key="5">
    <source>
        <dbReference type="ARBA" id="ARBA00023015"/>
    </source>
</evidence>
<name>A0A6A6REL1_9PEZI</name>
<feature type="domain" description="C2H2-type" evidence="10">
    <location>
        <begin position="153"/>
        <end position="178"/>
    </location>
</feature>
<evidence type="ECO:0000259" key="10">
    <source>
        <dbReference type="PROSITE" id="PS50157"/>
    </source>
</evidence>
<evidence type="ECO:0000313" key="12">
    <source>
        <dbReference type="Proteomes" id="UP000799750"/>
    </source>
</evidence>
<feature type="compositionally biased region" description="Polar residues" evidence="9">
    <location>
        <begin position="16"/>
        <end position="31"/>
    </location>
</feature>
<evidence type="ECO:0000256" key="4">
    <source>
        <dbReference type="ARBA" id="ARBA00022833"/>
    </source>
</evidence>
<comment type="subcellular location">
    <subcellularLocation>
        <location evidence="1">Nucleus</location>
    </subcellularLocation>
</comment>
<evidence type="ECO:0000256" key="2">
    <source>
        <dbReference type="ARBA" id="ARBA00022723"/>
    </source>
</evidence>
<keyword evidence="6" id="KW-0804">Transcription</keyword>
<dbReference type="InterPro" id="IPR051061">
    <property type="entry name" value="Zinc_finger_trans_reg"/>
</dbReference>
<feature type="region of interest" description="Disordered" evidence="9">
    <location>
        <begin position="1"/>
        <end position="33"/>
    </location>
</feature>
<dbReference type="PROSITE" id="PS00028">
    <property type="entry name" value="ZINC_FINGER_C2H2_1"/>
    <property type="match status" value="2"/>
</dbReference>
<protein>
    <recommendedName>
        <fullName evidence="10">C2H2-type domain-containing protein</fullName>
    </recommendedName>
</protein>
<evidence type="ECO:0000256" key="1">
    <source>
        <dbReference type="ARBA" id="ARBA00004123"/>
    </source>
</evidence>
<dbReference type="Gene3D" id="3.30.160.60">
    <property type="entry name" value="Classic Zinc Finger"/>
    <property type="match status" value="3"/>
</dbReference>
<dbReference type="GO" id="GO:0008270">
    <property type="term" value="F:zinc ion binding"/>
    <property type="evidence" value="ECO:0007669"/>
    <property type="project" value="UniProtKB-KW"/>
</dbReference>
<keyword evidence="4" id="KW-0862">Zinc</keyword>
<sequence>MPFETEAVSNRDIGPQYTTSFKANNNSTAQDQKSDALFDRTIGQSAAQLYKGGRYSSSQYNVASCMASGSSDIRIRPFPDVERHISFPPLGNVDVSHSNAPTAVQEGHKPPYDTRQSARFWNCRCYHHTCKQSFLNYPLRDRHVREVHPEVRLRCHECTEAFESAAALGRHAADTSHAAFSCDADDCLATFARFDIYERHKNLHEDNGSRFPCPHCRKHRGANGFKRKDHLTQHLRNYHNMEKKPSASPWYGRSCPRKGCPDYRSPARWWDYAFDKVSDFTKHMKRVHDESPFPCTEPSCDRVGGKGYFRRRDLVKHQQKEHAKNAIPEANEAGA</sequence>
<keyword evidence="3 8" id="KW-0863">Zinc-finger</keyword>
<keyword evidence="2" id="KW-0479">Metal-binding</keyword>
<keyword evidence="5" id="KW-0805">Transcription regulation</keyword>
<proteinExistence type="predicted"/>
<dbReference type="AlphaFoldDB" id="A0A6A6REL1"/>
<organism evidence="11 12">
    <name type="scientific">Lophium mytilinum</name>
    <dbReference type="NCBI Taxonomy" id="390894"/>
    <lineage>
        <taxon>Eukaryota</taxon>
        <taxon>Fungi</taxon>
        <taxon>Dikarya</taxon>
        <taxon>Ascomycota</taxon>
        <taxon>Pezizomycotina</taxon>
        <taxon>Dothideomycetes</taxon>
        <taxon>Pleosporomycetidae</taxon>
        <taxon>Mytilinidiales</taxon>
        <taxon>Mytilinidiaceae</taxon>
        <taxon>Lophium</taxon>
    </lineage>
</organism>
<dbReference type="GO" id="GO:0005634">
    <property type="term" value="C:nucleus"/>
    <property type="evidence" value="ECO:0007669"/>
    <property type="project" value="UniProtKB-SubCell"/>
</dbReference>
<dbReference type="InterPro" id="IPR013087">
    <property type="entry name" value="Znf_C2H2_type"/>
</dbReference>
<dbReference type="PANTHER" id="PTHR46179:SF13">
    <property type="entry name" value="C2H2-TYPE DOMAIN-CONTAINING PROTEIN"/>
    <property type="match status" value="1"/>
</dbReference>
<dbReference type="PANTHER" id="PTHR46179">
    <property type="entry name" value="ZINC FINGER PROTEIN"/>
    <property type="match status" value="1"/>
</dbReference>
<evidence type="ECO:0000256" key="6">
    <source>
        <dbReference type="ARBA" id="ARBA00023163"/>
    </source>
</evidence>
<keyword evidence="7" id="KW-0539">Nucleus</keyword>
<evidence type="ECO:0000256" key="3">
    <source>
        <dbReference type="ARBA" id="ARBA00022771"/>
    </source>
</evidence>
<evidence type="ECO:0000256" key="9">
    <source>
        <dbReference type="SAM" id="MobiDB-lite"/>
    </source>
</evidence>
<dbReference type="OrthoDB" id="2687452at2759"/>
<accession>A0A6A6REL1</accession>
<dbReference type="GO" id="GO:0006357">
    <property type="term" value="P:regulation of transcription by RNA polymerase II"/>
    <property type="evidence" value="ECO:0007669"/>
    <property type="project" value="TreeGrafter"/>
</dbReference>
<evidence type="ECO:0000313" key="11">
    <source>
        <dbReference type="EMBL" id="KAF2503001.1"/>
    </source>
</evidence>
<dbReference type="EMBL" id="MU004181">
    <property type="protein sequence ID" value="KAF2503001.1"/>
    <property type="molecule type" value="Genomic_DNA"/>
</dbReference>
<gene>
    <name evidence="11" type="ORF">BU16DRAFT_26265</name>
</gene>
<evidence type="ECO:0000256" key="7">
    <source>
        <dbReference type="ARBA" id="ARBA00023242"/>
    </source>
</evidence>
<dbReference type="PROSITE" id="PS50157">
    <property type="entry name" value="ZINC_FINGER_C2H2_2"/>
    <property type="match status" value="1"/>
</dbReference>
<dbReference type="SMART" id="SM00355">
    <property type="entry name" value="ZnF_C2H2"/>
    <property type="match status" value="6"/>
</dbReference>
<dbReference type="Proteomes" id="UP000799750">
    <property type="component" value="Unassembled WGS sequence"/>
</dbReference>
<reference evidence="11" key="1">
    <citation type="journal article" date="2020" name="Stud. Mycol.">
        <title>101 Dothideomycetes genomes: a test case for predicting lifestyles and emergence of pathogens.</title>
        <authorList>
            <person name="Haridas S."/>
            <person name="Albert R."/>
            <person name="Binder M."/>
            <person name="Bloem J."/>
            <person name="Labutti K."/>
            <person name="Salamov A."/>
            <person name="Andreopoulos B."/>
            <person name="Baker S."/>
            <person name="Barry K."/>
            <person name="Bills G."/>
            <person name="Bluhm B."/>
            <person name="Cannon C."/>
            <person name="Castanera R."/>
            <person name="Culley D."/>
            <person name="Daum C."/>
            <person name="Ezra D."/>
            <person name="Gonzalez J."/>
            <person name="Henrissat B."/>
            <person name="Kuo A."/>
            <person name="Liang C."/>
            <person name="Lipzen A."/>
            <person name="Lutzoni F."/>
            <person name="Magnuson J."/>
            <person name="Mondo S."/>
            <person name="Nolan M."/>
            <person name="Ohm R."/>
            <person name="Pangilinan J."/>
            <person name="Park H.-J."/>
            <person name="Ramirez L."/>
            <person name="Alfaro M."/>
            <person name="Sun H."/>
            <person name="Tritt A."/>
            <person name="Yoshinaga Y."/>
            <person name="Zwiers L.-H."/>
            <person name="Turgeon B."/>
            <person name="Goodwin S."/>
            <person name="Spatafora J."/>
            <person name="Crous P."/>
            <person name="Grigoriev I."/>
        </authorList>
    </citation>
    <scope>NUCLEOTIDE SEQUENCE</scope>
    <source>
        <strain evidence="11">CBS 269.34</strain>
    </source>
</reference>
<evidence type="ECO:0000256" key="8">
    <source>
        <dbReference type="PROSITE-ProRule" id="PRU00042"/>
    </source>
</evidence>